<feature type="compositionally biased region" description="Low complexity" evidence="3">
    <location>
        <begin position="748"/>
        <end position="783"/>
    </location>
</feature>
<dbReference type="Proteomes" id="UP000239204">
    <property type="component" value="Unassembled WGS sequence"/>
</dbReference>
<dbReference type="SMART" id="SM00304">
    <property type="entry name" value="HAMP"/>
    <property type="match status" value="2"/>
</dbReference>
<dbReference type="CDD" id="cd11386">
    <property type="entry name" value="MCP_signal"/>
    <property type="match status" value="1"/>
</dbReference>
<comment type="similarity">
    <text evidence="2">Belongs to the methyl-accepting chemotaxis (MCP) protein family.</text>
</comment>
<keyword evidence="4" id="KW-0812">Transmembrane</keyword>
<dbReference type="Pfam" id="PF18947">
    <property type="entry name" value="HAMP_2"/>
    <property type="match status" value="1"/>
</dbReference>
<dbReference type="SUPFAM" id="SSF58104">
    <property type="entry name" value="Methyl-accepting chemotaxis protein (MCP) signaling domain"/>
    <property type="match status" value="1"/>
</dbReference>
<feature type="domain" description="Methyl-accepting transducer" evidence="5">
    <location>
        <begin position="496"/>
        <end position="725"/>
    </location>
</feature>
<dbReference type="PROSITE" id="PS50111">
    <property type="entry name" value="CHEMOTAXIS_TRANSDUC_2"/>
    <property type="match status" value="1"/>
</dbReference>
<dbReference type="PANTHER" id="PTHR43531:SF14">
    <property type="entry name" value="METHYL-ACCEPTING CHEMOTAXIS PROTEIN I-RELATED"/>
    <property type="match status" value="1"/>
</dbReference>
<dbReference type="CDD" id="cd06225">
    <property type="entry name" value="HAMP"/>
    <property type="match status" value="1"/>
</dbReference>
<evidence type="ECO:0000256" key="2">
    <source>
        <dbReference type="ARBA" id="ARBA00029447"/>
    </source>
</evidence>
<dbReference type="FunFam" id="1.10.287.950:FF:000002">
    <property type="entry name" value="Methyl-accepting chemotaxis protein"/>
    <property type="match status" value="1"/>
</dbReference>
<dbReference type="InterPro" id="IPR035965">
    <property type="entry name" value="PAS-like_dom_sf"/>
</dbReference>
<dbReference type="InterPro" id="IPR024478">
    <property type="entry name" value="HlyB_4HB_MCP"/>
</dbReference>
<dbReference type="InterPro" id="IPR051310">
    <property type="entry name" value="MCP_chemotaxis"/>
</dbReference>
<evidence type="ECO:0000313" key="7">
    <source>
        <dbReference type="EMBL" id="PPU08558.1"/>
    </source>
</evidence>
<dbReference type="GO" id="GO:0006935">
    <property type="term" value="P:chemotaxis"/>
    <property type="evidence" value="ECO:0007669"/>
    <property type="project" value="UniProtKB-KW"/>
</dbReference>
<dbReference type="Gene3D" id="6.10.340.10">
    <property type="match status" value="1"/>
</dbReference>
<feature type="domain" description="HAMP" evidence="6">
    <location>
        <begin position="445"/>
        <end position="491"/>
    </location>
</feature>
<proteinExistence type="inferred from homology"/>
<feature type="transmembrane region" description="Helical" evidence="4">
    <location>
        <begin position="192"/>
        <end position="214"/>
    </location>
</feature>
<feature type="region of interest" description="Disordered" evidence="3">
    <location>
        <begin position="748"/>
        <end position="795"/>
    </location>
</feature>
<evidence type="ECO:0000259" key="5">
    <source>
        <dbReference type="PROSITE" id="PS50111"/>
    </source>
</evidence>
<dbReference type="Pfam" id="PF12729">
    <property type="entry name" value="4HB_MCP_1"/>
    <property type="match status" value="1"/>
</dbReference>
<dbReference type="SUPFAM" id="SSF158472">
    <property type="entry name" value="HAMP domain-like"/>
    <property type="match status" value="1"/>
</dbReference>
<dbReference type="PANTHER" id="PTHR43531">
    <property type="entry name" value="PROTEIN ICFG"/>
    <property type="match status" value="1"/>
</dbReference>
<dbReference type="SUPFAM" id="SSF55785">
    <property type="entry name" value="PYP-like sensor domain (PAS domain)"/>
    <property type="match status" value="1"/>
</dbReference>
<comment type="caution">
    <text evidence="7">The sequence shown here is derived from an EMBL/GenBank/DDBJ whole genome shotgun (WGS) entry which is preliminary data.</text>
</comment>
<evidence type="ECO:0000259" key="6">
    <source>
        <dbReference type="PROSITE" id="PS50885"/>
    </source>
</evidence>
<feature type="domain" description="HAMP" evidence="6">
    <location>
        <begin position="215"/>
        <end position="267"/>
    </location>
</feature>
<dbReference type="GO" id="GO:0004888">
    <property type="term" value="F:transmembrane signaling receptor activity"/>
    <property type="evidence" value="ECO:0007669"/>
    <property type="project" value="TreeGrafter"/>
</dbReference>
<accession>A0A2S7AFP2</accession>
<evidence type="ECO:0000256" key="3">
    <source>
        <dbReference type="SAM" id="MobiDB-lite"/>
    </source>
</evidence>
<dbReference type="GO" id="GO:0007165">
    <property type="term" value="P:signal transduction"/>
    <property type="evidence" value="ECO:0007669"/>
    <property type="project" value="InterPro"/>
</dbReference>
<dbReference type="AlphaFoldDB" id="A0A2S7AFP2"/>
<organism evidence="7 8">
    <name type="scientific">Xanthomonas arboricola</name>
    <dbReference type="NCBI Taxonomy" id="56448"/>
    <lineage>
        <taxon>Bacteria</taxon>
        <taxon>Pseudomonadati</taxon>
        <taxon>Pseudomonadota</taxon>
        <taxon>Gammaproteobacteria</taxon>
        <taxon>Lysobacterales</taxon>
        <taxon>Lysobacteraceae</taxon>
        <taxon>Xanthomonas</taxon>
    </lineage>
</organism>
<protein>
    <submittedName>
        <fullName evidence="7">Methyl-accepting chemotaxis protein</fullName>
    </submittedName>
</protein>
<evidence type="ECO:0000313" key="8">
    <source>
        <dbReference type="Proteomes" id="UP000239204"/>
    </source>
</evidence>
<dbReference type="PROSITE" id="PS50885">
    <property type="entry name" value="HAMP"/>
    <property type="match status" value="2"/>
</dbReference>
<dbReference type="EMBL" id="MIGY01000002">
    <property type="protein sequence ID" value="PPU08558.1"/>
    <property type="molecule type" value="Genomic_DNA"/>
</dbReference>
<sequence>MSMQWINNLKLMPKLMLAFGIVLLIMLVQGIIAYAGLASLNNVTRDLAGNTMSSVREAGDLRGMLGEYRNASYQNLVRASDSVKQEAKVRAKRLNGEIEATIKGYPRLIESPQQKQLFATFVADWKKASASYESVDEMLELNLPDDAVDTFVGETSALHAKAQASLAALIAEDNKLAQAAKSKAEKVHATSVSLTVLVLLIGIAGGLGLAFLFARSIVKSMRGAVSTATEIASGKLDGQINVQGQDEVGELMRSMHRMQRDLKERIERDKKIADENLRIRTALDKSSTSTFITDTDRIMIYANEAFQKLVTHYEGSIRLSSPEFEASKIIGQHISYLGLPEATVHKAIAALERDGITSFEERYGEFVMMQTVTVIKNEQGESTGDVCEWRDRTIEVQVEEEVARIVRAAASGDMSGRVETDGKQGFFLQLAQQLNGLLDANAASLEQISALLSALSRGDLTVRMRGEFSGVFAQMRDDANATAEQLSDIVGRIKVSSTAINSAAGEIASGNSDLSHRTEQQAANLEETAASMEELTSTVRQNAESARQANQLAIGATGVASQGGDVVSQVVTTMSGIEASSKKIADIISVIDGIAFQTNILALNAAVEAARAGEQGRGFAVVASEVRTLAQRSAGAAKEIKGLIDDSVHKVAEGSALVRKAGATMAEIVASVQRVTDIMGEISAASQEQSAGIEQVNQTITQMDETTQQNAALVEEATAAARSMEEQAGHLAEAVSVFKLDEPAAPAAPAARARPVASRPVAVTPATKPAARAAATPSRPAKPQAALADGNWQEF</sequence>
<dbReference type="GO" id="GO:0005886">
    <property type="term" value="C:plasma membrane"/>
    <property type="evidence" value="ECO:0007669"/>
    <property type="project" value="TreeGrafter"/>
</dbReference>
<dbReference type="SMART" id="SM00283">
    <property type="entry name" value="MA"/>
    <property type="match status" value="1"/>
</dbReference>
<dbReference type="Gene3D" id="3.30.450.20">
    <property type="entry name" value="PAS domain"/>
    <property type="match status" value="1"/>
</dbReference>
<name>A0A2S7AFP2_9XANT</name>
<dbReference type="InterPro" id="IPR004089">
    <property type="entry name" value="MCPsignal_dom"/>
</dbReference>
<keyword evidence="1" id="KW-0488">Methylation</keyword>
<dbReference type="Gene3D" id="1.10.287.950">
    <property type="entry name" value="Methyl-accepting chemotaxis protein"/>
    <property type="match status" value="1"/>
</dbReference>
<gene>
    <name evidence="7" type="ORF">XarjCFBP7645_10815</name>
</gene>
<dbReference type="Pfam" id="PF00015">
    <property type="entry name" value="MCPsignal"/>
    <property type="match status" value="1"/>
</dbReference>
<dbReference type="Pfam" id="PF00672">
    <property type="entry name" value="HAMP"/>
    <property type="match status" value="1"/>
</dbReference>
<dbReference type="InterPro" id="IPR003660">
    <property type="entry name" value="HAMP_dom"/>
</dbReference>
<keyword evidence="4" id="KW-0472">Membrane</keyword>
<keyword evidence="4" id="KW-1133">Transmembrane helix</keyword>
<evidence type="ECO:0000256" key="1">
    <source>
        <dbReference type="ARBA" id="ARBA00022481"/>
    </source>
</evidence>
<evidence type="ECO:0000256" key="4">
    <source>
        <dbReference type="SAM" id="Phobius"/>
    </source>
</evidence>
<reference evidence="7 8" key="1">
    <citation type="submission" date="2016-08" db="EMBL/GenBank/DDBJ databases">
        <title>Evolution of the type three secretion system and type three effector repertoires in Xanthomonas.</title>
        <authorList>
            <person name="Merda D."/>
            <person name="Briand M."/>
            <person name="Bosis E."/>
            <person name="Rousseau C."/>
            <person name="Portier P."/>
            <person name="Jacques M.-A."/>
            <person name="Fischer-Le Saux M."/>
        </authorList>
    </citation>
    <scope>NUCLEOTIDE SEQUENCE [LARGE SCALE GENOMIC DNA]</scope>
    <source>
        <strain evidence="7 8">CFBP 7645</strain>
    </source>
</reference>